<dbReference type="GO" id="GO:0006508">
    <property type="term" value="P:proteolysis"/>
    <property type="evidence" value="ECO:0007669"/>
    <property type="project" value="UniProtKB-KW"/>
</dbReference>
<dbReference type="RefSeq" id="XP_013079432.2">
    <property type="nucleotide sequence ID" value="XM_013223978.2"/>
</dbReference>
<evidence type="ECO:0000313" key="10">
    <source>
        <dbReference type="RefSeq" id="XP_013079432.2"/>
    </source>
</evidence>
<keyword evidence="9" id="KW-1185">Reference proteome</keyword>
<feature type="compositionally biased region" description="Basic and acidic residues" evidence="7">
    <location>
        <begin position="129"/>
        <end position="146"/>
    </location>
</feature>
<keyword evidence="5" id="KW-0378">Hydrolase</keyword>
<keyword evidence="3" id="KW-0645">Protease</keyword>
<dbReference type="PANTHER" id="PTHR12419:SF10">
    <property type="entry name" value="DEUBIQUITINASE OTUD6B"/>
    <property type="match status" value="1"/>
</dbReference>
<dbReference type="Pfam" id="PF02338">
    <property type="entry name" value="OTU"/>
    <property type="match status" value="1"/>
</dbReference>
<evidence type="ECO:0000256" key="3">
    <source>
        <dbReference type="ARBA" id="ARBA00022670"/>
    </source>
</evidence>
<dbReference type="InterPro" id="IPR003323">
    <property type="entry name" value="OTU_dom"/>
</dbReference>
<reference evidence="10" key="1">
    <citation type="submission" date="2025-08" db="UniProtKB">
        <authorList>
            <consortium name="RefSeq"/>
        </authorList>
    </citation>
    <scope>IDENTIFICATION</scope>
</reference>
<keyword evidence="6" id="KW-0788">Thiol protease</keyword>
<dbReference type="SUPFAM" id="SSF54001">
    <property type="entry name" value="Cysteine proteinases"/>
    <property type="match status" value="1"/>
</dbReference>
<name>A0A9U8EAR6_BIOGL</name>
<feature type="domain" description="OTU" evidence="8">
    <location>
        <begin position="167"/>
        <end position="304"/>
    </location>
</feature>
<evidence type="ECO:0000256" key="2">
    <source>
        <dbReference type="ARBA" id="ARBA00012759"/>
    </source>
</evidence>
<dbReference type="Gene3D" id="3.90.70.80">
    <property type="match status" value="1"/>
</dbReference>
<evidence type="ECO:0000256" key="7">
    <source>
        <dbReference type="SAM" id="MobiDB-lite"/>
    </source>
</evidence>
<dbReference type="PANTHER" id="PTHR12419">
    <property type="entry name" value="OTU DOMAIN CONTAINING PROTEIN"/>
    <property type="match status" value="1"/>
</dbReference>
<dbReference type="OrthoDB" id="415023at2759"/>
<dbReference type="OMA" id="YELGAHY"/>
<dbReference type="InterPro" id="IPR050704">
    <property type="entry name" value="Peptidase_C85-like"/>
</dbReference>
<evidence type="ECO:0000313" key="9">
    <source>
        <dbReference type="Proteomes" id="UP001165740"/>
    </source>
</evidence>
<proteinExistence type="predicted"/>
<dbReference type="KEGG" id="bgt:106065206"/>
<gene>
    <name evidence="10" type="primary">LOC106065206</name>
</gene>
<comment type="catalytic activity">
    <reaction evidence="1">
        <text>Thiol-dependent hydrolysis of ester, thioester, amide, peptide and isopeptide bonds formed by the C-terminal Gly of ubiquitin (a 76-residue protein attached to proteins as an intracellular targeting signal).</text>
        <dbReference type="EC" id="3.4.19.12"/>
    </reaction>
</comment>
<dbReference type="FunFam" id="3.90.70.80:FF:000003">
    <property type="entry name" value="OTU domain-containing protein 6B"/>
    <property type="match status" value="1"/>
</dbReference>
<dbReference type="GO" id="GO:0016579">
    <property type="term" value="P:protein deubiquitination"/>
    <property type="evidence" value="ECO:0007669"/>
    <property type="project" value="TreeGrafter"/>
</dbReference>
<dbReference type="GO" id="GO:0004843">
    <property type="term" value="F:cysteine-type deubiquitinase activity"/>
    <property type="evidence" value="ECO:0007669"/>
    <property type="project" value="UniProtKB-EC"/>
</dbReference>
<evidence type="ECO:0000256" key="6">
    <source>
        <dbReference type="ARBA" id="ARBA00022807"/>
    </source>
</evidence>
<dbReference type="GeneID" id="106065206"/>
<protein>
    <recommendedName>
        <fullName evidence="2">ubiquitinyl hydrolase 1</fullName>
        <ecNumber evidence="2">3.4.19.12</ecNumber>
    </recommendedName>
</protein>
<dbReference type="EC" id="3.4.19.12" evidence="2"/>
<dbReference type="Proteomes" id="UP001165740">
    <property type="component" value="Chromosome 7"/>
</dbReference>
<evidence type="ECO:0000256" key="1">
    <source>
        <dbReference type="ARBA" id="ARBA00000707"/>
    </source>
</evidence>
<sequence>MADLKQAKCDKQISPETIENEEDLISRHRRERKELQAEIQKIKNSAPKGDKKKRKECSEKVAILEAELDAKHEEELSRFKSNHSEELMTENIVNGKESSEDIVQGEDNSVVEPNREKKSKAQKRREKKQAKGKEREERIKEQDEVNKLGPRQQEMVKIKAILKERGLALYEIAADGNCLYNAINHQLSSRNIQSTNEELRKKTADYMRSHRDDFLPFLTNPDTGDMLTEEEFESYCHKTAHSPMWGGQVELRALSEVLQTPVEVLQADIQPIVIGENLAGKPLTVVYHRHVYRLGEHYNSVITAALQQEEEEGDIIS</sequence>
<feature type="region of interest" description="Disordered" evidence="7">
    <location>
        <begin position="1"/>
        <end position="22"/>
    </location>
</feature>
<accession>A0A9U8EAR6</accession>
<evidence type="ECO:0000259" key="8">
    <source>
        <dbReference type="PROSITE" id="PS50802"/>
    </source>
</evidence>
<feature type="region of interest" description="Disordered" evidence="7">
    <location>
        <begin position="93"/>
        <end position="146"/>
    </location>
</feature>
<evidence type="ECO:0000256" key="5">
    <source>
        <dbReference type="ARBA" id="ARBA00022801"/>
    </source>
</evidence>
<dbReference type="AlphaFoldDB" id="A0A9U8EAR6"/>
<evidence type="ECO:0000256" key="4">
    <source>
        <dbReference type="ARBA" id="ARBA00022786"/>
    </source>
</evidence>
<organism evidence="9 10">
    <name type="scientific">Biomphalaria glabrata</name>
    <name type="common">Bloodfluke planorb</name>
    <name type="synonym">Freshwater snail</name>
    <dbReference type="NCBI Taxonomy" id="6526"/>
    <lineage>
        <taxon>Eukaryota</taxon>
        <taxon>Metazoa</taxon>
        <taxon>Spiralia</taxon>
        <taxon>Lophotrochozoa</taxon>
        <taxon>Mollusca</taxon>
        <taxon>Gastropoda</taxon>
        <taxon>Heterobranchia</taxon>
        <taxon>Euthyneura</taxon>
        <taxon>Panpulmonata</taxon>
        <taxon>Hygrophila</taxon>
        <taxon>Lymnaeoidea</taxon>
        <taxon>Planorbidae</taxon>
        <taxon>Biomphalaria</taxon>
    </lineage>
</organism>
<dbReference type="PROSITE" id="PS50802">
    <property type="entry name" value="OTU"/>
    <property type="match status" value="1"/>
</dbReference>
<feature type="compositionally biased region" description="Basic residues" evidence="7">
    <location>
        <begin position="117"/>
        <end position="128"/>
    </location>
</feature>
<feature type="compositionally biased region" description="Basic and acidic residues" evidence="7">
    <location>
        <begin position="1"/>
        <end position="13"/>
    </location>
</feature>
<dbReference type="InterPro" id="IPR049772">
    <property type="entry name" value="OTU_OTUD6"/>
</dbReference>
<dbReference type="CDD" id="cd22761">
    <property type="entry name" value="OTU_OTUD6"/>
    <property type="match status" value="1"/>
</dbReference>
<keyword evidence="4" id="KW-0833">Ubl conjugation pathway</keyword>
<dbReference type="InterPro" id="IPR038765">
    <property type="entry name" value="Papain-like_cys_pep_sf"/>
</dbReference>